<proteinExistence type="predicted"/>
<accession>A0A5L8UBU7</accession>
<evidence type="ECO:0000313" key="1">
    <source>
        <dbReference type="EMBL" id="EAI5408526.1"/>
    </source>
</evidence>
<dbReference type="GO" id="GO:0005829">
    <property type="term" value="C:cytosol"/>
    <property type="evidence" value="ECO:0007669"/>
    <property type="project" value="TreeGrafter"/>
</dbReference>
<keyword evidence="5" id="KW-1185">Reference proteome</keyword>
<dbReference type="RefSeq" id="WP_011731891.1">
    <property type="nucleotide sequence ID" value="NZ_AABUZP020000050.1"/>
</dbReference>
<dbReference type="PANTHER" id="PTHR30283">
    <property type="entry name" value="PEROXIDE STRESS RESPONSE PROTEIN YAAA"/>
    <property type="match status" value="1"/>
</dbReference>
<evidence type="ECO:0000313" key="2">
    <source>
        <dbReference type="EMBL" id="EAI8859306.1"/>
    </source>
</evidence>
<dbReference type="EMBL" id="AACCXM010000009">
    <property type="protein sequence ID" value="EAK0469303.1"/>
    <property type="molecule type" value="Genomic_DNA"/>
</dbReference>
<sequence>MKILFSPSESKMSGGSRDASVNFSWVFPNLNDKRLEILEMYNSFLKKANKNELQALFGLKKDNELEYYSSDLFSRPLMKAILRYNGVAYEHLNYRNLDERSRKMIDENTIIFSNLYGVILAKDMIFDYKLKQGESIGGFRTEVFYKKYFSGVLDDFLDSDILDLRAGFYEKFYSLTKPYTTIKFLKNGKVVSHFAKAYRGIVLRCIALNQISSLDEFYNMQIPNLKINKIIKNRLKTEIVVDIIG</sequence>
<dbReference type="PANTHER" id="PTHR30283:SF4">
    <property type="entry name" value="PEROXIDE STRESS RESISTANCE PROTEIN YAAA"/>
    <property type="match status" value="1"/>
</dbReference>
<evidence type="ECO:0000313" key="5">
    <source>
        <dbReference type="Proteomes" id="UP000535509"/>
    </source>
</evidence>
<reference evidence="4 6" key="1">
    <citation type="submission" date="2018-05" db="EMBL/GenBank/DDBJ databases">
        <authorList>
            <consortium name="PulseNet: The National Subtyping Network for Foodborne Disease Surveillance"/>
            <person name="Tarr C.L."/>
            <person name="Trees E."/>
            <person name="Katz L.S."/>
            <person name="Carleton-Romer H.A."/>
            <person name="Stroika S."/>
            <person name="Kucerova Z."/>
            <person name="Roache K.F."/>
            <person name="Sabol A.L."/>
            <person name="Besser J."/>
            <person name="Gerner-Smidt P."/>
        </authorList>
    </citation>
    <scope>NUCLEOTIDE SEQUENCE</scope>
    <source>
        <strain evidence="3">2014D-0197</strain>
        <strain evidence="1 6">2016D-0221</strain>
        <strain evidence="4">D4313</strain>
        <strain evidence="2 5">PNUSAC001503</strain>
    </source>
</reference>
<dbReference type="InterPro" id="IPR005583">
    <property type="entry name" value="YaaA"/>
</dbReference>
<name>A0A5L8UBU7_CAMFE</name>
<dbReference type="EMBL" id="AABTCC010000015">
    <property type="protein sequence ID" value="EAI8859306.1"/>
    <property type="molecule type" value="Genomic_DNA"/>
</dbReference>
<evidence type="ECO:0000313" key="6">
    <source>
        <dbReference type="Proteomes" id="UP000557842"/>
    </source>
</evidence>
<dbReference type="GO" id="GO:0033194">
    <property type="term" value="P:response to hydroperoxide"/>
    <property type="evidence" value="ECO:0007669"/>
    <property type="project" value="TreeGrafter"/>
</dbReference>
<dbReference type="Pfam" id="PF03883">
    <property type="entry name" value="H2O2_YaaD"/>
    <property type="match status" value="1"/>
</dbReference>
<gene>
    <name evidence="3" type="ORF">AAH17_07275</name>
    <name evidence="4" type="ORF">AAH24_08040</name>
    <name evidence="1" type="ORF">BVH53_07440</name>
    <name evidence="2" type="ORF">CX802_05590</name>
</gene>
<dbReference type="EMBL" id="AACCXK010000013">
    <property type="protein sequence ID" value="EAK0453451.1"/>
    <property type="molecule type" value="Genomic_DNA"/>
</dbReference>
<dbReference type="AlphaFoldDB" id="A0A5L8UBU7"/>
<dbReference type="GeneID" id="61064487"/>
<dbReference type="OMA" id="PSYRCSM"/>
<evidence type="ECO:0000313" key="4">
    <source>
        <dbReference type="EMBL" id="EAK0469303.1"/>
    </source>
</evidence>
<protein>
    <submittedName>
        <fullName evidence="4">YaaA family protein</fullName>
    </submittedName>
</protein>
<dbReference type="Proteomes" id="UP000557842">
    <property type="component" value="Unassembled WGS sequence"/>
</dbReference>
<dbReference type="EMBL" id="AABQDW010000014">
    <property type="protein sequence ID" value="EAI5408526.1"/>
    <property type="molecule type" value="Genomic_DNA"/>
</dbReference>
<organism evidence="4">
    <name type="scientific">Campylobacter fetus</name>
    <dbReference type="NCBI Taxonomy" id="196"/>
    <lineage>
        <taxon>Bacteria</taxon>
        <taxon>Pseudomonadati</taxon>
        <taxon>Campylobacterota</taxon>
        <taxon>Epsilonproteobacteria</taxon>
        <taxon>Campylobacterales</taxon>
        <taxon>Campylobacteraceae</taxon>
        <taxon>Campylobacter</taxon>
    </lineage>
</organism>
<dbReference type="Proteomes" id="UP000535509">
    <property type="component" value="Unassembled WGS sequence"/>
</dbReference>
<evidence type="ECO:0000313" key="3">
    <source>
        <dbReference type="EMBL" id="EAK0453451.1"/>
    </source>
</evidence>
<comment type="caution">
    <text evidence="4">The sequence shown here is derived from an EMBL/GenBank/DDBJ whole genome shotgun (WGS) entry which is preliminary data.</text>
</comment>